<comment type="similarity">
    <text evidence="8">Belongs to the RNase Z family.</text>
</comment>
<gene>
    <name evidence="8" type="primary">rnz</name>
    <name evidence="9" type="ORF">H8704_01840</name>
</gene>
<sequence length="307" mass="34742">MLDVCLLGTSGMMPLPGRWLTAMMTRLEGSSLLVDCGEGTQIAIREKGWSVNPIDTICFTHYHGDHISGLPGLLLSMGNSDRTRPVTMIGPKGLEKTVNALRVIAPGLPFQIEFIELSEKEQELEVNGYHIKAFRVNHNVTCYGYTITVPRGGKFHPELAKANEVPLKLWSRLQKGETIEQEGRVYTPDMVIGPARKGIKLTYCTDTRPVDIIAENALESDLFICEGMYGDHDKQKKAAEFKHMTMYEAARLAKKAEVREMWLTHYSPSMLHPEDYMKEVKKIFPDAHAARDKWSKTLDFVDEEEER</sequence>
<dbReference type="EMBL" id="JACRSX010000001">
    <property type="protein sequence ID" value="MBC8561383.1"/>
    <property type="molecule type" value="Genomic_DNA"/>
</dbReference>
<accession>A0ABR7N012</accession>
<dbReference type="EC" id="3.1.26.11" evidence="8"/>
<keyword evidence="7 8" id="KW-0862">Zinc</keyword>
<keyword evidence="6 8" id="KW-0378">Hydrolase</keyword>
<dbReference type="PANTHER" id="PTHR46018">
    <property type="entry name" value="ZINC PHOSPHODIESTERASE ELAC PROTEIN 1"/>
    <property type="match status" value="1"/>
</dbReference>
<feature type="binding site" evidence="8">
    <location>
        <position position="206"/>
    </location>
    <ligand>
        <name>Zn(2+)</name>
        <dbReference type="ChEBI" id="CHEBI:29105"/>
        <label>2</label>
        <note>catalytic</note>
    </ligand>
</feature>
<feature type="binding site" evidence="8">
    <location>
        <position position="61"/>
    </location>
    <ligand>
        <name>Zn(2+)</name>
        <dbReference type="ChEBI" id="CHEBI:29105"/>
        <label>1</label>
        <note>catalytic</note>
    </ligand>
</feature>
<feature type="active site" description="Proton acceptor" evidence="8">
    <location>
        <position position="65"/>
    </location>
</feature>
<name>A0ABR7N012_9FIRM</name>
<feature type="binding site" evidence="8">
    <location>
        <position position="138"/>
    </location>
    <ligand>
        <name>Zn(2+)</name>
        <dbReference type="ChEBI" id="CHEBI:29105"/>
        <label>1</label>
        <note>catalytic</note>
    </ligand>
</feature>
<organism evidence="9 10">
    <name type="scientific">Jutongia huaianensis</name>
    <dbReference type="NCBI Taxonomy" id="2763668"/>
    <lineage>
        <taxon>Bacteria</taxon>
        <taxon>Bacillati</taxon>
        <taxon>Bacillota</taxon>
        <taxon>Clostridia</taxon>
        <taxon>Lachnospirales</taxon>
        <taxon>Lachnospiraceae</taxon>
        <taxon>Jutongia</taxon>
    </lineage>
</organism>
<reference evidence="9 10" key="1">
    <citation type="submission" date="2020-08" db="EMBL/GenBank/DDBJ databases">
        <title>Genome public.</title>
        <authorList>
            <person name="Liu C."/>
            <person name="Sun Q."/>
        </authorList>
    </citation>
    <scope>NUCLEOTIDE SEQUENCE [LARGE SCALE GENOMIC DNA]</scope>
    <source>
        <strain evidence="9 10">NSJ-37</strain>
    </source>
</reference>
<dbReference type="Gene3D" id="3.60.15.10">
    <property type="entry name" value="Ribonuclease Z/Hydroxyacylglutathione hydrolase-like"/>
    <property type="match status" value="1"/>
</dbReference>
<keyword evidence="4 8" id="KW-0479">Metal-binding</keyword>
<comment type="catalytic activity">
    <reaction evidence="8">
        <text>Endonucleolytic cleavage of RNA, removing extra 3' nucleotides from tRNA precursor, generating 3' termini of tRNAs. A 3'-hydroxy group is left at the tRNA terminus and a 5'-phosphoryl group is left at the trailer molecule.</text>
        <dbReference type="EC" id="3.1.26.11"/>
    </reaction>
</comment>
<evidence type="ECO:0000256" key="8">
    <source>
        <dbReference type="HAMAP-Rule" id="MF_01818"/>
    </source>
</evidence>
<dbReference type="RefSeq" id="WP_118679455.1">
    <property type="nucleotide sequence ID" value="NZ_JACRSX010000001.1"/>
</dbReference>
<evidence type="ECO:0000256" key="5">
    <source>
        <dbReference type="ARBA" id="ARBA00022759"/>
    </source>
</evidence>
<comment type="subunit">
    <text evidence="1 8">Homodimer.</text>
</comment>
<evidence type="ECO:0000256" key="1">
    <source>
        <dbReference type="ARBA" id="ARBA00011738"/>
    </source>
</evidence>
<dbReference type="NCBIfam" id="TIGR02651">
    <property type="entry name" value="RNase_Z"/>
    <property type="match status" value="1"/>
</dbReference>
<evidence type="ECO:0000256" key="3">
    <source>
        <dbReference type="ARBA" id="ARBA00022722"/>
    </source>
</evidence>
<feature type="binding site" evidence="8">
    <location>
        <position position="265"/>
    </location>
    <ligand>
        <name>Zn(2+)</name>
        <dbReference type="ChEBI" id="CHEBI:29105"/>
        <label>2</label>
        <note>catalytic</note>
    </ligand>
</feature>
<dbReference type="InterPro" id="IPR036866">
    <property type="entry name" value="RibonucZ/Hydroxyglut_hydro"/>
</dbReference>
<keyword evidence="3 8" id="KW-0540">Nuclease</keyword>
<dbReference type="GO" id="GO:0042781">
    <property type="term" value="F:3'-tRNA processing endoribonuclease activity"/>
    <property type="evidence" value="ECO:0007669"/>
    <property type="project" value="UniProtKB-EC"/>
</dbReference>
<evidence type="ECO:0000313" key="10">
    <source>
        <dbReference type="Proteomes" id="UP000606193"/>
    </source>
</evidence>
<dbReference type="Pfam" id="PF23023">
    <property type="entry name" value="Anti-Pycsar_Apyc1"/>
    <property type="match status" value="1"/>
</dbReference>
<feature type="binding site" evidence="8">
    <location>
        <position position="206"/>
    </location>
    <ligand>
        <name>Zn(2+)</name>
        <dbReference type="ChEBI" id="CHEBI:29105"/>
        <label>1</label>
        <note>catalytic</note>
    </ligand>
</feature>
<comment type="caution">
    <text evidence="9">The sequence shown here is derived from an EMBL/GenBank/DDBJ whole genome shotgun (WGS) entry which is preliminary data.</text>
</comment>
<dbReference type="NCBIfam" id="NF000801">
    <property type="entry name" value="PRK00055.1-3"/>
    <property type="match status" value="1"/>
</dbReference>
<feature type="binding site" evidence="8">
    <location>
        <position position="66"/>
    </location>
    <ligand>
        <name>Zn(2+)</name>
        <dbReference type="ChEBI" id="CHEBI:29105"/>
        <label>2</label>
        <note>catalytic</note>
    </ligand>
</feature>
<dbReference type="Proteomes" id="UP000606193">
    <property type="component" value="Unassembled WGS sequence"/>
</dbReference>
<protein>
    <recommendedName>
        <fullName evidence="8">Ribonuclease Z</fullName>
        <shortName evidence="8">RNase Z</shortName>
        <ecNumber evidence="8">3.1.26.11</ecNumber>
    </recommendedName>
    <alternativeName>
        <fullName evidence="8">tRNA 3 endonuclease</fullName>
    </alternativeName>
    <alternativeName>
        <fullName evidence="8">tRNase Z</fullName>
    </alternativeName>
</protein>
<dbReference type="CDD" id="cd07717">
    <property type="entry name" value="RNaseZ_ZiPD-like_MBL-fold"/>
    <property type="match status" value="1"/>
</dbReference>
<keyword evidence="2 8" id="KW-0819">tRNA processing</keyword>
<proteinExistence type="inferred from homology"/>
<evidence type="ECO:0000256" key="4">
    <source>
        <dbReference type="ARBA" id="ARBA00022723"/>
    </source>
</evidence>
<keyword evidence="5 8" id="KW-0255">Endonuclease</keyword>
<dbReference type="SUPFAM" id="SSF56281">
    <property type="entry name" value="Metallo-hydrolase/oxidoreductase"/>
    <property type="match status" value="1"/>
</dbReference>
<evidence type="ECO:0000256" key="2">
    <source>
        <dbReference type="ARBA" id="ARBA00022694"/>
    </source>
</evidence>
<evidence type="ECO:0000256" key="6">
    <source>
        <dbReference type="ARBA" id="ARBA00022801"/>
    </source>
</evidence>
<dbReference type="InterPro" id="IPR013471">
    <property type="entry name" value="RNase_Z/BN"/>
</dbReference>
<comment type="function">
    <text evidence="8">Zinc phosphodiesterase, which displays some tRNA 3'-processing endonuclease activity. Probably involved in tRNA maturation, by removing a 3'-trailer from precursor tRNA.</text>
</comment>
<evidence type="ECO:0000256" key="7">
    <source>
        <dbReference type="ARBA" id="ARBA00022833"/>
    </source>
</evidence>
<keyword evidence="10" id="KW-1185">Reference proteome</keyword>
<dbReference type="HAMAP" id="MF_01818">
    <property type="entry name" value="RNase_Z_BN"/>
    <property type="match status" value="1"/>
</dbReference>
<feature type="binding site" evidence="8">
    <location>
        <position position="63"/>
    </location>
    <ligand>
        <name>Zn(2+)</name>
        <dbReference type="ChEBI" id="CHEBI:29105"/>
        <label>1</label>
        <note>catalytic</note>
    </ligand>
</feature>
<evidence type="ECO:0000313" key="9">
    <source>
        <dbReference type="EMBL" id="MBC8561383.1"/>
    </source>
</evidence>
<feature type="binding site" evidence="8">
    <location>
        <position position="65"/>
    </location>
    <ligand>
        <name>Zn(2+)</name>
        <dbReference type="ChEBI" id="CHEBI:29105"/>
        <label>2</label>
        <note>catalytic</note>
    </ligand>
</feature>
<comment type="cofactor">
    <cofactor evidence="8">
        <name>Zn(2+)</name>
        <dbReference type="ChEBI" id="CHEBI:29105"/>
    </cofactor>
    <text evidence="8">Binds 2 Zn(2+) ions.</text>
</comment>
<dbReference type="PANTHER" id="PTHR46018:SF2">
    <property type="entry name" value="ZINC PHOSPHODIESTERASE ELAC PROTEIN 1"/>
    <property type="match status" value="1"/>
</dbReference>